<dbReference type="InterPro" id="IPR011150">
    <property type="entry name" value="Cutinase_monf"/>
</dbReference>
<dbReference type="PANTHER" id="PTHR48250">
    <property type="entry name" value="CUTINASE 2-RELATED"/>
    <property type="match status" value="1"/>
</dbReference>
<evidence type="ECO:0000313" key="9">
    <source>
        <dbReference type="Proteomes" id="UP000815677"/>
    </source>
</evidence>
<dbReference type="InterPro" id="IPR000675">
    <property type="entry name" value="Cutinase/axe"/>
</dbReference>
<reference evidence="8" key="1">
    <citation type="submission" date="2014-09" db="EMBL/GenBank/DDBJ databases">
        <title>Genome sequence of the luminous mushroom Mycena chlorophos for searching fungal bioluminescence genes.</title>
        <authorList>
            <person name="Tanaka Y."/>
            <person name="Kasuga D."/>
            <person name="Oba Y."/>
            <person name="Hase S."/>
            <person name="Sato K."/>
            <person name="Oba Y."/>
            <person name="Sakakibara Y."/>
        </authorList>
    </citation>
    <scope>NUCLEOTIDE SEQUENCE</scope>
</reference>
<keyword evidence="3 7" id="KW-0732">Signal</keyword>
<proteinExistence type="inferred from homology"/>
<protein>
    <recommendedName>
        <fullName evidence="2">cutinase</fullName>
        <ecNumber evidence="2">3.1.1.74</ecNumber>
    </recommendedName>
</protein>
<comment type="catalytic activity">
    <reaction evidence="6">
        <text>cutin + H2O = cutin monomers.</text>
        <dbReference type="EC" id="3.1.1.74"/>
    </reaction>
</comment>
<evidence type="ECO:0000256" key="5">
    <source>
        <dbReference type="ARBA" id="ARBA00023157"/>
    </source>
</evidence>
<keyword evidence="4" id="KW-0378">Hydrolase</keyword>
<feature type="chain" id="PRO_5046064095" description="cutinase" evidence="7">
    <location>
        <begin position="24"/>
        <end position="293"/>
    </location>
</feature>
<dbReference type="Pfam" id="PF01083">
    <property type="entry name" value="Cutinase"/>
    <property type="match status" value="1"/>
</dbReference>
<keyword evidence="5" id="KW-1015">Disulfide bond</keyword>
<dbReference type="InterPro" id="IPR029058">
    <property type="entry name" value="AB_hydrolase_fold"/>
</dbReference>
<evidence type="ECO:0000256" key="4">
    <source>
        <dbReference type="ARBA" id="ARBA00022801"/>
    </source>
</evidence>
<sequence>MTRPLATLVLFLHILALFARSLAVAHPPRHGTRNDHTPRVPQGLLGGLLGDVGSLAEYLGEMGDVVAEVAKALADGNPGQGDYGGAGCKDVMVIFAKGTTESNTIGDTVGPAFLNATLKALANFDPATTLSFKGVPYPADFLGFFEGGSPEGSAAMAYMLQNVTAQCPSAPLVAVGYSQGGQIVHNAAQILAAHDPSVLTHIKAVVIFGDPDEKQALPNEIPPATIDEICHSGDVVCGSAGKDVGYGSVPRLGLLLATPFIGLTLPQHLNYQNQTEMDDAARFVVRMVFGESA</sequence>
<evidence type="ECO:0000256" key="3">
    <source>
        <dbReference type="ARBA" id="ARBA00022729"/>
    </source>
</evidence>
<dbReference type="EMBL" id="DF845871">
    <property type="protein sequence ID" value="GAT49815.1"/>
    <property type="molecule type" value="Genomic_DNA"/>
</dbReference>
<evidence type="ECO:0000256" key="6">
    <source>
        <dbReference type="ARBA" id="ARBA00034045"/>
    </source>
</evidence>
<dbReference type="SMART" id="SM01110">
    <property type="entry name" value="Cutinase"/>
    <property type="match status" value="1"/>
</dbReference>
<evidence type="ECO:0000256" key="2">
    <source>
        <dbReference type="ARBA" id="ARBA00013095"/>
    </source>
</evidence>
<evidence type="ECO:0000313" key="8">
    <source>
        <dbReference type="EMBL" id="GAT49815.1"/>
    </source>
</evidence>
<comment type="similarity">
    <text evidence="1">Belongs to the cutinase family.</text>
</comment>
<organism evidence="8 9">
    <name type="scientific">Mycena chlorophos</name>
    <name type="common">Agaric fungus</name>
    <name type="synonym">Agaricus chlorophos</name>
    <dbReference type="NCBI Taxonomy" id="658473"/>
    <lineage>
        <taxon>Eukaryota</taxon>
        <taxon>Fungi</taxon>
        <taxon>Dikarya</taxon>
        <taxon>Basidiomycota</taxon>
        <taxon>Agaricomycotina</taxon>
        <taxon>Agaricomycetes</taxon>
        <taxon>Agaricomycetidae</taxon>
        <taxon>Agaricales</taxon>
        <taxon>Marasmiineae</taxon>
        <taxon>Mycenaceae</taxon>
        <taxon>Mycena</taxon>
    </lineage>
</organism>
<gene>
    <name evidence="8" type="ORF">MCHLO_07103</name>
</gene>
<dbReference type="Proteomes" id="UP000815677">
    <property type="component" value="Unassembled WGS sequence"/>
</dbReference>
<feature type="signal peptide" evidence="7">
    <location>
        <begin position="1"/>
        <end position="23"/>
    </location>
</feature>
<dbReference type="SUPFAM" id="SSF53474">
    <property type="entry name" value="alpha/beta-Hydrolases"/>
    <property type="match status" value="1"/>
</dbReference>
<dbReference type="EC" id="3.1.1.74" evidence="2"/>
<dbReference type="PANTHER" id="PTHR48250:SF1">
    <property type="entry name" value="CUTINASE"/>
    <property type="match status" value="1"/>
</dbReference>
<accession>A0ABQ0LFI9</accession>
<evidence type="ECO:0000256" key="1">
    <source>
        <dbReference type="ARBA" id="ARBA00007534"/>
    </source>
</evidence>
<dbReference type="Gene3D" id="3.40.50.1820">
    <property type="entry name" value="alpha/beta hydrolase"/>
    <property type="match status" value="1"/>
</dbReference>
<name>A0ABQ0LFI9_MYCCL</name>
<keyword evidence="9" id="KW-1185">Reference proteome</keyword>
<evidence type="ECO:0000256" key="7">
    <source>
        <dbReference type="SAM" id="SignalP"/>
    </source>
</evidence>